<evidence type="ECO:0000313" key="7">
    <source>
        <dbReference type="Proteomes" id="UP001304847"/>
    </source>
</evidence>
<protein>
    <submittedName>
        <fullName evidence="6">DUF4165 domain-containing protein</fullName>
    </submittedName>
    <submittedName>
        <fullName evidence="5">Ig-like domain-containing protein</fullName>
    </submittedName>
</protein>
<reference evidence="5 7" key="2">
    <citation type="submission" date="2023-12" db="EMBL/GenBank/DDBJ databases">
        <title>Characterization of antibiotic resistance in Aeromonas spp. in hospital effluent.</title>
        <authorList>
            <person name="Negoseki B.R.S."/>
            <person name="Krul D."/>
            <person name="Siqueira A.C."/>
            <person name="Almeida M."/>
            <person name="Mesa D."/>
            <person name="Conte D."/>
            <person name="Dalla-Costa L.M."/>
        </authorList>
    </citation>
    <scope>NUCLEOTIDE SEQUENCE [LARGE SCALE GENOMIC DNA]</scope>
    <source>
        <strain evidence="5 7">36v</strain>
    </source>
</reference>
<evidence type="ECO:0000259" key="2">
    <source>
        <dbReference type="Pfam" id="PF12245"/>
    </source>
</evidence>
<dbReference type="Pfam" id="PF13752">
    <property type="entry name" value="DUF4165"/>
    <property type="match status" value="1"/>
</dbReference>
<feature type="domain" description="Ig-like" evidence="3">
    <location>
        <begin position="531"/>
        <end position="680"/>
    </location>
</feature>
<dbReference type="AlphaFoldDB" id="A0A7U0LDS8"/>
<feature type="chain" id="PRO_5030505132" evidence="1">
    <location>
        <begin position="21"/>
        <end position="787"/>
    </location>
</feature>
<dbReference type="RefSeq" id="WP_202154995.1">
    <property type="nucleotide sequence ID" value="NZ_JAYGOJ010000006.1"/>
</dbReference>
<organism evidence="6">
    <name type="scientific">Aeromonas caviae</name>
    <name type="common">Aeromonas punctata</name>
    <dbReference type="NCBI Taxonomy" id="648"/>
    <lineage>
        <taxon>Bacteria</taxon>
        <taxon>Pseudomonadati</taxon>
        <taxon>Pseudomonadota</taxon>
        <taxon>Gammaproteobacteria</taxon>
        <taxon>Aeromonadales</taxon>
        <taxon>Aeromonadaceae</taxon>
        <taxon>Aeromonas</taxon>
    </lineage>
</organism>
<evidence type="ECO:0000259" key="4">
    <source>
        <dbReference type="Pfam" id="PF13752"/>
    </source>
</evidence>
<dbReference type="Proteomes" id="UP001304847">
    <property type="component" value="Unassembled WGS sequence"/>
</dbReference>
<dbReference type="EMBL" id="JAYGOJ010000006">
    <property type="protein sequence ID" value="MEA9434703.1"/>
    <property type="molecule type" value="Genomic_DNA"/>
</dbReference>
<feature type="domain" description="DUF4165" evidence="4">
    <location>
        <begin position="18"/>
        <end position="135"/>
    </location>
</feature>
<sequence length="787" mass="84910">MYLNKLTALIALALSTSATAQVYELNFTDTNAKSVVKAPTATWFNPTDSVIVTAISGLDRKIKLELIKGTTVEQSQTSSLITLANRIVASDGSEFYGTKFTLTRPADGNYTLRSTVLDIKGVVVTTNSYTFNVDTVGPSTPNAFKFTMGAGTGGSIDVFGTDQAGNALTLDGLTDAGSGIDGDKVTYFTIDAGGVRREKATAISSSYPATWNQKCKWAAASDVAPVQGFYTWGLVLADRAGNLSTFQRQSSMDNVIPPWSIEVWNSQTSQWVAFASAVSYENPVRFRMKVDKTKHVSFNGTSFGIATNPTSTDANFAYYEYTVLIPQGSAKYWRLTTKAGHFTDYNATSLSKVPLGGSAVPGPQEISFQYGLVGQPLTTGNTLRFAAPFTIDRLSVNVAARTYPQRAVVDSSNCTIPAGSTNCVLNPNIGQTAGRAYSLYTRKLENADTPSMYYQGTNFYVIHDFNAPTIDSFSFVPETRKLIMQVTDNDRTDNDRLSVWDTRTFKATALSSKGQSYTLTQTLYREETFKNKYVEFSTASLPDGLYTFTGQAIDTDGHVASQDLPATLIDGEAPVLTMTTVSGGAVTSIETLKDVRIGLTDNVDDEPMITSLTLKGGPINDNLQLGFSKVSDGYQPEVPRMFPSLEAGQEYTLKVDARDTQGNKASLSKVISLTPQNMVGSNPINMLSVAKSLLDKHDQPLGVVKFKGSLTDGGTQSRGLQAGFITLRRDSNFSVMFNGDLVAPGETKDIVIPLNEVGEAELPVWPANPGVNGKASFMLDIPQLTAN</sequence>
<evidence type="ECO:0000256" key="1">
    <source>
        <dbReference type="SAM" id="SignalP"/>
    </source>
</evidence>
<feature type="domain" description="Ig-like" evidence="2">
    <location>
        <begin position="163"/>
        <end position="253"/>
    </location>
</feature>
<accession>A0A7U0LDS8</accession>
<evidence type="ECO:0000313" key="6">
    <source>
        <dbReference type="EMBL" id="QQX12737.1"/>
    </source>
</evidence>
<dbReference type="InterPro" id="IPR025429">
    <property type="entry name" value="DUF4165"/>
</dbReference>
<evidence type="ECO:0000313" key="5">
    <source>
        <dbReference type="EMBL" id="MEA9434703.1"/>
    </source>
</evidence>
<dbReference type="Pfam" id="PF13750">
    <property type="entry name" value="Big_3_3"/>
    <property type="match status" value="1"/>
</dbReference>
<dbReference type="EMBL" id="CP068231">
    <property type="protein sequence ID" value="QQX12737.1"/>
    <property type="molecule type" value="Genomic_DNA"/>
</dbReference>
<dbReference type="InterPro" id="IPR022038">
    <property type="entry name" value="Ig-like_bact"/>
</dbReference>
<keyword evidence="1" id="KW-0732">Signal</keyword>
<dbReference type="Pfam" id="PF12245">
    <property type="entry name" value="Big_3_2"/>
    <property type="match status" value="1"/>
</dbReference>
<geneLocation type="plasmid" evidence="6">
    <name>p1</name>
</geneLocation>
<keyword evidence="7" id="KW-1185">Reference proteome</keyword>
<name>A0A7U0LDS8_AERCA</name>
<gene>
    <name evidence="6" type="ORF">JC965_26810</name>
    <name evidence="5" type="ORF">VCX44_02460</name>
</gene>
<evidence type="ECO:0000259" key="3">
    <source>
        <dbReference type="Pfam" id="PF13750"/>
    </source>
</evidence>
<proteinExistence type="predicted"/>
<feature type="signal peptide" evidence="1">
    <location>
        <begin position="1"/>
        <end position="20"/>
    </location>
</feature>
<keyword evidence="6" id="KW-0614">Plasmid</keyword>
<reference evidence="6" key="1">
    <citation type="submission" date="2021-01" db="EMBL/GenBank/DDBJ databases">
        <title>GES Beta-lactamases isolated from hospital effluents in Brazil.</title>
        <authorList>
            <person name="Conte D."/>
            <person name="Mesa D."/>
            <person name="Palmeiro J.K."/>
            <person name="Dalla-Costa L.M."/>
        </authorList>
    </citation>
    <scope>NUCLEOTIDE SEQUENCE [LARGE SCALE GENOMIC DNA]</scope>
    <source>
        <strain evidence="6">Aero21</strain>
        <plasmid evidence="6">p1</plasmid>
    </source>
</reference>